<keyword evidence="2" id="KW-0813">Transport</keyword>
<feature type="transmembrane region" description="Helical" evidence="7">
    <location>
        <begin position="255"/>
        <end position="276"/>
    </location>
</feature>
<keyword evidence="5 7" id="KW-0472">Membrane</keyword>
<dbReference type="GO" id="GO:0006865">
    <property type="term" value="P:amino acid transport"/>
    <property type="evidence" value="ECO:0007669"/>
    <property type="project" value="InterPro"/>
</dbReference>
<feature type="transmembrane region" description="Helical" evidence="7">
    <location>
        <begin position="33"/>
        <end position="54"/>
    </location>
</feature>
<dbReference type="Proteomes" id="UP000294963">
    <property type="component" value="Unassembled WGS sequence"/>
</dbReference>
<evidence type="ECO:0000256" key="3">
    <source>
        <dbReference type="ARBA" id="ARBA00022692"/>
    </source>
</evidence>
<dbReference type="PROSITE" id="PS00218">
    <property type="entry name" value="AMINO_ACID_PERMEASE_1"/>
    <property type="match status" value="1"/>
</dbReference>
<name>A0A4R1XVL6_ACICA</name>
<protein>
    <submittedName>
        <fullName evidence="9">Gamma-aminobutyrate:proton symporter (AAT family)</fullName>
    </submittedName>
</protein>
<feature type="transmembrane region" description="Helical" evidence="7">
    <location>
        <begin position="303"/>
        <end position="324"/>
    </location>
</feature>
<feature type="domain" description="Amino acid permease/ SLC12A" evidence="8">
    <location>
        <begin position="32"/>
        <end position="480"/>
    </location>
</feature>
<evidence type="ECO:0000256" key="6">
    <source>
        <dbReference type="SAM" id="MobiDB-lite"/>
    </source>
</evidence>
<evidence type="ECO:0000256" key="1">
    <source>
        <dbReference type="ARBA" id="ARBA00004141"/>
    </source>
</evidence>
<evidence type="ECO:0000259" key="8">
    <source>
        <dbReference type="Pfam" id="PF00324"/>
    </source>
</evidence>
<dbReference type="InterPro" id="IPR004841">
    <property type="entry name" value="AA-permease/SLC12A_dom"/>
</dbReference>
<comment type="caution">
    <text evidence="9">The sequence shown here is derived from an EMBL/GenBank/DDBJ whole genome shotgun (WGS) entry which is preliminary data.</text>
</comment>
<dbReference type="OrthoDB" id="5297508at2"/>
<keyword evidence="4 7" id="KW-1133">Transmembrane helix</keyword>
<gene>
    <name evidence="9" type="ORF">EC844_1068</name>
</gene>
<keyword evidence="10" id="KW-1185">Reference proteome</keyword>
<dbReference type="GO" id="GO:0055085">
    <property type="term" value="P:transmembrane transport"/>
    <property type="evidence" value="ECO:0007669"/>
    <property type="project" value="InterPro"/>
</dbReference>
<feature type="transmembrane region" description="Helical" evidence="7">
    <location>
        <begin position="381"/>
        <end position="399"/>
    </location>
</feature>
<feature type="transmembrane region" description="Helical" evidence="7">
    <location>
        <begin position="100"/>
        <end position="122"/>
    </location>
</feature>
<feature type="transmembrane region" description="Helical" evidence="7">
    <location>
        <begin position="349"/>
        <end position="369"/>
    </location>
</feature>
<accession>A0A4R1XVL6</accession>
<dbReference type="PANTHER" id="PTHR43495:SF5">
    <property type="entry name" value="GAMMA-AMINOBUTYRIC ACID PERMEASE"/>
    <property type="match status" value="1"/>
</dbReference>
<sequence>MQIDKQQSNHPTDPRPGLQPSNVLSSSLQTRHLTMMSIAGVIGAALFVGSGRIIAEAGPAAILAYLAGGALVVFIMRMLGEMAATSPDTGSFSTYADRAIGRWAGFTIGWLYWWFWVLLMAWEAYIAGLILNEWFPLISVNMFTLIMTLLLISINFMRVSKYGEVEFWFALIKVVAIVVFIVLGVLALVQLWPVAQVNGFSNLTAHGGFMPNGIGPVIIALLGVMFSFLGAEIVTIAASESKNPVEQTRRAIKSVVWRICLFYIGSIFLIACIVPWNDPLLSQTGYGAYRRTFEILGIPGTKWIMNFVVLTSVSSCFISGHYTASRMLYSLSRRGDAPKIFQSTRASGTPIFAVIASCVIALMIAFMNFFDAIKPREILDILMNTTGMIAMLVYLVIAVSQVRLRRKMEREGQDIKLKMWLFPGLSYVVIAFISLSLIAMAFLEEYRTLVLSTGGATLLVILAGLIVQHKARKKNQVLQKLQRSYL</sequence>
<evidence type="ECO:0000256" key="5">
    <source>
        <dbReference type="ARBA" id="ARBA00023136"/>
    </source>
</evidence>
<feature type="transmembrane region" description="Helical" evidence="7">
    <location>
        <begin position="60"/>
        <end position="79"/>
    </location>
</feature>
<feature type="transmembrane region" description="Helical" evidence="7">
    <location>
        <begin position="168"/>
        <end position="193"/>
    </location>
</feature>
<comment type="subcellular location">
    <subcellularLocation>
        <location evidence="1">Membrane</location>
        <topology evidence="1">Multi-pass membrane protein</topology>
    </subcellularLocation>
</comment>
<evidence type="ECO:0000313" key="10">
    <source>
        <dbReference type="Proteomes" id="UP000294963"/>
    </source>
</evidence>
<organism evidence="9 10">
    <name type="scientific">Acinetobacter calcoaceticus</name>
    <dbReference type="NCBI Taxonomy" id="471"/>
    <lineage>
        <taxon>Bacteria</taxon>
        <taxon>Pseudomonadati</taxon>
        <taxon>Pseudomonadota</taxon>
        <taxon>Gammaproteobacteria</taxon>
        <taxon>Moraxellales</taxon>
        <taxon>Moraxellaceae</taxon>
        <taxon>Acinetobacter</taxon>
        <taxon>Acinetobacter calcoaceticus/baumannii complex</taxon>
    </lineage>
</organism>
<dbReference type="GO" id="GO:0016020">
    <property type="term" value="C:membrane"/>
    <property type="evidence" value="ECO:0007669"/>
    <property type="project" value="UniProtKB-SubCell"/>
</dbReference>
<dbReference type="EMBL" id="SLVJ01000006">
    <property type="protein sequence ID" value="TCM68026.1"/>
    <property type="molecule type" value="Genomic_DNA"/>
</dbReference>
<evidence type="ECO:0000256" key="7">
    <source>
        <dbReference type="SAM" id="Phobius"/>
    </source>
</evidence>
<evidence type="ECO:0000256" key="4">
    <source>
        <dbReference type="ARBA" id="ARBA00022989"/>
    </source>
</evidence>
<feature type="compositionally biased region" description="Polar residues" evidence="6">
    <location>
        <begin position="1"/>
        <end position="11"/>
    </location>
</feature>
<proteinExistence type="predicted"/>
<dbReference type="Gene3D" id="1.20.1740.10">
    <property type="entry name" value="Amino acid/polyamine transporter I"/>
    <property type="match status" value="1"/>
</dbReference>
<evidence type="ECO:0000256" key="2">
    <source>
        <dbReference type="ARBA" id="ARBA00022448"/>
    </source>
</evidence>
<keyword evidence="3 7" id="KW-0812">Transmembrane</keyword>
<dbReference type="InterPro" id="IPR004840">
    <property type="entry name" value="Amino_acid_permease_CS"/>
</dbReference>
<dbReference type="FunFam" id="1.20.1740.10:FF:000001">
    <property type="entry name" value="Amino acid permease"/>
    <property type="match status" value="1"/>
</dbReference>
<feature type="transmembrane region" description="Helical" evidence="7">
    <location>
        <begin position="449"/>
        <end position="467"/>
    </location>
</feature>
<reference evidence="9 10" key="1">
    <citation type="submission" date="2019-03" db="EMBL/GenBank/DDBJ databases">
        <title>Genomic analyses of the natural microbiome of Caenorhabditis elegans.</title>
        <authorList>
            <person name="Samuel B."/>
        </authorList>
    </citation>
    <scope>NUCLEOTIDE SEQUENCE [LARGE SCALE GENOMIC DNA]</scope>
    <source>
        <strain evidence="9 10">JUb89</strain>
    </source>
</reference>
<feature type="region of interest" description="Disordered" evidence="6">
    <location>
        <begin position="1"/>
        <end position="21"/>
    </location>
</feature>
<feature type="transmembrane region" description="Helical" evidence="7">
    <location>
        <begin position="213"/>
        <end position="234"/>
    </location>
</feature>
<dbReference type="PIRSF" id="PIRSF006060">
    <property type="entry name" value="AA_transporter"/>
    <property type="match status" value="1"/>
</dbReference>
<feature type="transmembrane region" description="Helical" evidence="7">
    <location>
        <begin position="420"/>
        <end position="443"/>
    </location>
</feature>
<dbReference type="PANTHER" id="PTHR43495">
    <property type="entry name" value="GABA PERMEASE"/>
    <property type="match status" value="1"/>
</dbReference>
<feature type="transmembrane region" description="Helical" evidence="7">
    <location>
        <begin position="134"/>
        <end position="156"/>
    </location>
</feature>
<dbReference type="Pfam" id="PF00324">
    <property type="entry name" value="AA_permease"/>
    <property type="match status" value="1"/>
</dbReference>
<dbReference type="AlphaFoldDB" id="A0A4R1XVL6"/>
<evidence type="ECO:0000313" key="9">
    <source>
        <dbReference type="EMBL" id="TCM68026.1"/>
    </source>
</evidence>